<gene>
    <name evidence="3" type="ORF">CI238_09397</name>
</gene>
<dbReference type="EMBL" id="LFIW01000647">
    <property type="protein sequence ID" value="KZL85375.1"/>
    <property type="molecule type" value="Genomic_DNA"/>
</dbReference>
<feature type="transmembrane region" description="Helical" evidence="2">
    <location>
        <begin position="76"/>
        <end position="94"/>
    </location>
</feature>
<feature type="compositionally biased region" description="Basic and acidic residues" evidence="1">
    <location>
        <begin position="32"/>
        <end position="44"/>
    </location>
</feature>
<feature type="compositionally biased region" description="Polar residues" evidence="1">
    <location>
        <begin position="20"/>
        <end position="29"/>
    </location>
</feature>
<evidence type="ECO:0000256" key="1">
    <source>
        <dbReference type="SAM" id="MobiDB-lite"/>
    </source>
</evidence>
<evidence type="ECO:0000313" key="3">
    <source>
        <dbReference type="EMBL" id="KZL85375.1"/>
    </source>
</evidence>
<organism evidence="3 4">
    <name type="scientific">Colletotrichum incanum</name>
    <name type="common">Soybean anthracnose fungus</name>
    <dbReference type="NCBI Taxonomy" id="1573173"/>
    <lineage>
        <taxon>Eukaryota</taxon>
        <taxon>Fungi</taxon>
        <taxon>Dikarya</taxon>
        <taxon>Ascomycota</taxon>
        <taxon>Pezizomycotina</taxon>
        <taxon>Sordariomycetes</taxon>
        <taxon>Hypocreomycetidae</taxon>
        <taxon>Glomerellales</taxon>
        <taxon>Glomerellaceae</taxon>
        <taxon>Colletotrichum</taxon>
        <taxon>Colletotrichum spaethianum species complex</taxon>
    </lineage>
</organism>
<sequence length="114" mass="12294">MPTSNDTSALSEVALVEASASTRASQQGNPKPDTEAFAKPDGDISRPVLQPLRLQDDEHLDAAPAEPIVHEYIVGWRLYAIIFGLCLSLFLSTLETTIVSTSLISITNALHGFE</sequence>
<dbReference type="AlphaFoldDB" id="A0A162MZW8"/>
<keyword evidence="2" id="KW-1133">Transmembrane helix</keyword>
<protein>
    <submittedName>
        <fullName evidence="3">Major facilitator superfamily transporter</fullName>
    </submittedName>
</protein>
<keyword evidence="2" id="KW-0812">Transmembrane</keyword>
<evidence type="ECO:0000313" key="4">
    <source>
        <dbReference type="Proteomes" id="UP000076584"/>
    </source>
</evidence>
<feature type="region of interest" description="Disordered" evidence="1">
    <location>
        <begin position="20"/>
        <end position="48"/>
    </location>
</feature>
<keyword evidence="4" id="KW-1185">Reference proteome</keyword>
<accession>A0A162MZW8</accession>
<dbReference type="Proteomes" id="UP000076584">
    <property type="component" value="Unassembled WGS sequence"/>
</dbReference>
<comment type="caution">
    <text evidence="3">The sequence shown here is derived from an EMBL/GenBank/DDBJ whole genome shotgun (WGS) entry which is preliminary data.</text>
</comment>
<name>A0A162MZW8_COLIC</name>
<keyword evidence="2" id="KW-0472">Membrane</keyword>
<proteinExistence type="predicted"/>
<reference evidence="3 4" key="1">
    <citation type="submission" date="2015-06" db="EMBL/GenBank/DDBJ databases">
        <title>Survival trade-offs in plant roots during colonization by closely related pathogenic and mutualistic fungi.</title>
        <authorList>
            <person name="Hacquard S."/>
            <person name="Kracher B."/>
            <person name="Hiruma K."/>
            <person name="Weinman A."/>
            <person name="Muench P."/>
            <person name="Garrido Oter R."/>
            <person name="Ver Loren van Themaat E."/>
            <person name="Dallerey J.-F."/>
            <person name="Damm U."/>
            <person name="Henrissat B."/>
            <person name="Lespinet O."/>
            <person name="Thon M."/>
            <person name="Kemen E."/>
            <person name="McHardy A.C."/>
            <person name="Schulze-Lefert P."/>
            <person name="O'Connell R.J."/>
        </authorList>
    </citation>
    <scope>NUCLEOTIDE SEQUENCE [LARGE SCALE GENOMIC DNA]</scope>
    <source>
        <strain evidence="3 4">MAFF 238704</strain>
    </source>
</reference>
<evidence type="ECO:0000256" key="2">
    <source>
        <dbReference type="SAM" id="Phobius"/>
    </source>
</evidence>